<feature type="transmembrane region" description="Helical" evidence="8">
    <location>
        <begin position="101"/>
        <end position="118"/>
    </location>
</feature>
<dbReference type="RefSeq" id="WP_184211528.1">
    <property type="nucleotide sequence ID" value="NZ_JACHIF010000009.1"/>
</dbReference>
<evidence type="ECO:0000256" key="3">
    <source>
        <dbReference type="ARBA" id="ARBA00022679"/>
    </source>
</evidence>
<dbReference type="GO" id="GO:0044038">
    <property type="term" value="P:cell wall macromolecule biosynthetic process"/>
    <property type="evidence" value="ECO:0007669"/>
    <property type="project" value="TreeGrafter"/>
</dbReference>
<evidence type="ECO:0000256" key="7">
    <source>
        <dbReference type="PIRSR" id="PIRSR600715-1"/>
    </source>
</evidence>
<dbReference type="InterPro" id="IPR000715">
    <property type="entry name" value="Glycosyl_transferase_4"/>
</dbReference>
<dbReference type="GO" id="GO:0009103">
    <property type="term" value="P:lipopolysaccharide biosynthetic process"/>
    <property type="evidence" value="ECO:0007669"/>
    <property type="project" value="TreeGrafter"/>
</dbReference>
<feature type="transmembrane region" description="Helical" evidence="8">
    <location>
        <begin position="189"/>
        <end position="207"/>
    </location>
</feature>
<dbReference type="EMBL" id="JACHIF010000009">
    <property type="protein sequence ID" value="MBB5039598.1"/>
    <property type="molecule type" value="Genomic_DNA"/>
</dbReference>
<dbReference type="GO" id="GO:0036380">
    <property type="term" value="F:UDP-N-acetylglucosamine-undecaprenyl-phosphate N-acetylglucosaminephosphotransferase activity"/>
    <property type="evidence" value="ECO:0007669"/>
    <property type="project" value="UniProtKB-EC"/>
</dbReference>
<dbReference type="InterPro" id="IPR018480">
    <property type="entry name" value="PNAcMuramoyl-5peptid_Trfase_CS"/>
</dbReference>
<accession>A0A7W7YNU6</accession>
<dbReference type="GO" id="GO:0046872">
    <property type="term" value="F:metal ion binding"/>
    <property type="evidence" value="ECO:0007669"/>
    <property type="project" value="UniProtKB-KW"/>
</dbReference>
<dbReference type="GO" id="GO:0005886">
    <property type="term" value="C:plasma membrane"/>
    <property type="evidence" value="ECO:0007669"/>
    <property type="project" value="UniProtKB-SubCell"/>
</dbReference>
<keyword evidence="7" id="KW-0460">Magnesium</keyword>
<reference evidence="9 10" key="1">
    <citation type="submission" date="2020-08" db="EMBL/GenBank/DDBJ databases">
        <title>Genomic Encyclopedia of Type Strains, Phase IV (KMG-IV): sequencing the most valuable type-strain genomes for metagenomic binning, comparative biology and taxonomic classification.</title>
        <authorList>
            <person name="Goeker M."/>
        </authorList>
    </citation>
    <scope>NUCLEOTIDE SEQUENCE [LARGE SCALE GENOMIC DNA]</scope>
    <source>
        <strain evidence="9 10">DSM 12251</strain>
    </source>
</reference>
<keyword evidence="7" id="KW-0479">Metal-binding</keyword>
<dbReference type="PANTHER" id="PTHR22926:SF3">
    <property type="entry name" value="UNDECAPRENYL-PHOSPHATE ALPHA-N-ACETYLGLUCOSAMINYL 1-PHOSPHATE TRANSFERASE"/>
    <property type="match status" value="1"/>
</dbReference>
<comment type="cofactor">
    <cofactor evidence="7">
        <name>Mg(2+)</name>
        <dbReference type="ChEBI" id="CHEBI:18420"/>
    </cofactor>
</comment>
<feature type="transmembrane region" description="Helical" evidence="8">
    <location>
        <begin position="130"/>
        <end position="150"/>
    </location>
</feature>
<keyword evidence="2" id="KW-1003">Cell membrane</keyword>
<feature type="transmembrane region" description="Helical" evidence="8">
    <location>
        <begin position="344"/>
        <end position="363"/>
    </location>
</feature>
<dbReference type="EC" id="2.7.8.33" evidence="9"/>
<feature type="transmembrane region" description="Helical" evidence="8">
    <location>
        <begin position="262"/>
        <end position="287"/>
    </location>
</feature>
<keyword evidence="10" id="KW-1185">Reference proteome</keyword>
<proteinExistence type="predicted"/>
<gene>
    <name evidence="9" type="ORF">HNQ64_003873</name>
</gene>
<evidence type="ECO:0000313" key="9">
    <source>
        <dbReference type="EMBL" id="MBB5039598.1"/>
    </source>
</evidence>
<dbReference type="AlphaFoldDB" id="A0A7W7YNU6"/>
<dbReference type="GO" id="GO:0071555">
    <property type="term" value="P:cell wall organization"/>
    <property type="evidence" value="ECO:0007669"/>
    <property type="project" value="TreeGrafter"/>
</dbReference>
<keyword evidence="3 9" id="KW-0808">Transferase</keyword>
<dbReference type="PROSITE" id="PS01348">
    <property type="entry name" value="MRAY_2"/>
    <property type="match status" value="1"/>
</dbReference>
<dbReference type="Pfam" id="PF00953">
    <property type="entry name" value="Glycos_transf_4"/>
    <property type="match status" value="1"/>
</dbReference>
<feature type="binding site" evidence="7">
    <location>
        <position position="181"/>
    </location>
    <ligand>
        <name>Mg(2+)</name>
        <dbReference type="ChEBI" id="CHEBI:18420"/>
    </ligand>
</feature>
<feature type="transmembrane region" description="Helical" evidence="8">
    <location>
        <begin position="71"/>
        <end position="95"/>
    </location>
</feature>
<keyword evidence="6 8" id="KW-0472">Membrane</keyword>
<dbReference type="Proteomes" id="UP000534294">
    <property type="component" value="Unassembled WGS sequence"/>
</dbReference>
<feature type="transmembrane region" description="Helical" evidence="8">
    <location>
        <begin position="31"/>
        <end position="50"/>
    </location>
</feature>
<name>A0A7W7YNU6_9BACT</name>
<keyword evidence="4 8" id="KW-0812">Transmembrane</keyword>
<evidence type="ECO:0000256" key="5">
    <source>
        <dbReference type="ARBA" id="ARBA00022989"/>
    </source>
</evidence>
<evidence type="ECO:0000256" key="1">
    <source>
        <dbReference type="ARBA" id="ARBA00004651"/>
    </source>
</evidence>
<organism evidence="9 10">
    <name type="scientific">Prosthecobacter dejongeii</name>
    <dbReference type="NCBI Taxonomy" id="48465"/>
    <lineage>
        <taxon>Bacteria</taxon>
        <taxon>Pseudomonadati</taxon>
        <taxon>Verrucomicrobiota</taxon>
        <taxon>Verrucomicrobiia</taxon>
        <taxon>Verrucomicrobiales</taxon>
        <taxon>Verrucomicrobiaceae</taxon>
        <taxon>Prosthecobacter</taxon>
    </lineage>
</organism>
<protein>
    <submittedName>
        <fullName evidence="9">UDP-GlcNAc:undecaprenyl-phosphate GlcNAc-1-phosphate transferase</fullName>
        <ecNumber evidence="9">2.7.8.33</ecNumber>
    </submittedName>
</protein>
<evidence type="ECO:0000256" key="2">
    <source>
        <dbReference type="ARBA" id="ARBA00022475"/>
    </source>
</evidence>
<feature type="transmembrane region" description="Helical" evidence="8">
    <location>
        <begin position="237"/>
        <end position="256"/>
    </location>
</feature>
<evidence type="ECO:0000256" key="6">
    <source>
        <dbReference type="ARBA" id="ARBA00023136"/>
    </source>
</evidence>
<feature type="transmembrane region" description="Helical" evidence="8">
    <location>
        <begin position="162"/>
        <end position="182"/>
    </location>
</feature>
<dbReference type="PANTHER" id="PTHR22926">
    <property type="entry name" value="PHOSPHO-N-ACETYLMURAMOYL-PENTAPEPTIDE-TRANSFERASE"/>
    <property type="match status" value="1"/>
</dbReference>
<feature type="transmembrane region" description="Helical" evidence="8">
    <location>
        <begin position="213"/>
        <end position="230"/>
    </location>
</feature>
<feature type="binding site" evidence="7">
    <location>
        <position position="241"/>
    </location>
    <ligand>
        <name>Mg(2+)</name>
        <dbReference type="ChEBI" id="CHEBI:18420"/>
    </ligand>
</feature>
<evidence type="ECO:0000256" key="4">
    <source>
        <dbReference type="ARBA" id="ARBA00022692"/>
    </source>
</evidence>
<evidence type="ECO:0000313" key="10">
    <source>
        <dbReference type="Proteomes" id="UP000534294"/>
    </source>
</evidence>
<feature type="transmembrane region" description="Helical" evidence="8">
    <location>
        <begin position="318"/>
        <end position="338"/>
    </location>
</feature>
<keyword evidence="5 8" id="KW-1133">Transmembrane helix</keyword>
<comment type="subcellular location">
    <subcellularLocation>
        <location evidence="1">Cell membrane</location>
        <topology evidence="1">Multi-pass membrane protein</topology>
    </subcellularLocation>
</comment>
<evidence type="ECO:0000256" key="8">
    <source>
        <dbReference type="SAM" id="Phobius"/>
    </source>
</evidence>
<comment type="caution">
    <text evidence="9">The sequence shown here is derived from an EMBL/GenBank/DDBJ whole genome shotgun (WGS) entry which is preliminary data.</text>
</comment>
<dbReference type="CDD" id="cd06853">
    <property type="entry name" value="GT_WecA_like"/>
    <property type="match status" value="1"/>
</dbReference>
<sequence>MDRITAMLALAKNSAEFVGPLRPQLFGWEEIVIFFIGAMMISWVGTWRVIKRQGTLGLDAPDGRRKLHEKPVSRLGGAPIYFALMLGIGVAFWFRRGAFDGWLPLILCNSLMFSVGLVDDLKPLGARVKLVGQIGAALILYSFGLSIDVLSNPFGPGGLELGWWSLPLTLLWLVAIPNVINLIDGMDGLAGGFGLFLSLTLAFVGFISGFSDVMIASIVMAGALSGFLFFNFPPAKIFLGDGGAYLIGFFVASVSLKCSNKGSIIAALLVIVIALGVPILDTAFAILRRSIRGVPIFRADAEHIHHRLILLGYSKGRALVAMYSVCVVLSLVGISILLTKGVALPVAGAVLFLLAIGAARYLGYVRSWSNLRQQIDIAMERRHRLEHARAHARVLDFDIELCGSLKEFETLFRHRLKWMGFLPETEPGGIPVVVQLSGGRVFTLRRPEDQHEADEWLRRAEELVTVLERCLERWQGLPLLSDGEDAR</sequence>